<evidence type="ECO:0000313" key="3">
    <source>
        <dbReference type="EMBL" id="GIJ07923.1"/>
    </source>
</evidence>
<dbReference type="CDD" id="cd07197">
    <property type="entry name" value="nitrilase"/>
    <property type="match status" value="1"/>
</dbReference>
<evidence type="ECO:0000259" key="2">
    <source>
        <dbReference type="PROSITE" id="PS50263"/>
    </source>
</evidence>
<dbReference type="SUPFAM" id="SSF56317">
    <property type="entry name" value="Carbon-nitrogen hydrolase"/>
    <property type="match status" value="1"/>
</dbReference>
<gene>
    <name evidence="3" type="ORF">Van01_11370</name>
</gene>
<dbReference type="InterPro" id="IPR036526">
    <property type="entry name" value="C-N_Hydrolase_sf"/>
</dbReference>
<organism evidence="3 4">
    <name type="scientific">Micromonospora andamanensis</name>
    <dbReference type="NCBI Taxonomy" id="1287068"/>
    <lineage>
        <taxon>Bacteria</taxon>
        <taxon>Bacillati</taxon>
        <taxon>Actinomycetota</taxon>
        <taxon>Actinomycetes</taxon>
        <taxon>Micromonosporales</taxon>
        <taxon>Micromonosporaceae</taxon>
        <taxon>Micromonospora</taxon>
    </lineage>
</organism>
<evidence type="ECO:0000256" key="1">
    <source>
        <dbReference type="ARBA" id="ARBA00022801"/>
    </source>
</evidence>
<protein>
    <submittedName>
        <fullName evidence="3">Hydrolase</fullName>
    </submittedName>
</protein>
<keyword evidence="4" id="KW-1185">Reference proteome</keyword>
<dbReference type="Proteomes" id="UP000647017">
    <property type="component" value="Unassembled WGS sequence"/>
</dbReference>
<accession>A0ABQ4HQK4</accession>
<comment type="caution">
    <text evidence="3">The sequence shown here is derived from an EMBL/GenBank/DDBJ whole genome shotgun (WGS) entry which is preliminary data.</text>
</comment>
<dbReference type="PANTHER" id="PTHR43674">
    <property type="entry name" value="NITRILASE C965.09-RELATED"/>
    <property type="match status" value="1"/>
</dbReference>
<keyword evidence="1 3" id="KW-0378">Hydrolase</keyword>
<dbReference type="InterPro" id="IPR003010">
    <property type="entry name" value="C-N_Hydrolase"/>
</dbReference>
<proteinExistence type="predicted"/>
<dbReference type="RefSeq" id="WP_204001357.1">
    <property type="nucleotide sequence ID" value="NZ_BOOZ01000004.1"/>
</dbReference>
<dbReference type="Gene3D" id="3.60.110.10">
    <property type="entry name" value="Carbon-nitrogen hydrolase"/>
    <property type="match status" value="1"/>
</dbReference>
<dbReference type="EMBL" id="BOOZ01000004">
    <property type="protein sequence ID" value="GIJ07923.1"/>
    <property type="molecule type" value="Genomic_DNA"/>
</dbReference>
<evidence type="ECO:0000313" key="4">
    <source>
        <dbReference type="Proteomes" id="UP000647017"/>
    </source>
</evidence>
<dbReference type="InterPro" id="IPR050345">
    <property type="entry name" value="Aliph_Amidase/BUP"/>
</dbReference>
<dbReference type="Pfam" id="PF00795">
    <property type="entry name" value="CN_hydrolase"/>
    <property type="match status" value="1"/>
</dbReference>
<dbReference type="PROSITE" id="PS50263">
    <property type="entry name" value="CN_HYDROLASE"/>
    <property type="match status" value="1"/>
</dbReference>
<dbReference type="PANTHER" id="PTHR43674:SF2">
    <property type="entry name" value="BETA-UREIDOPROPIONASE"/>
    <property type="match status" value="1"/>
</dbReference>
<reference evidence="3 4" key="1">
    <citation type="submission" date="2021-01" db="EMBL/GenBank/DDBJ databases">
        <title>Whole genome shotgun sequence of Verrucosispora andamanensis NBRC 109075.</title>
        <authorList>
            <person name="Komaki H."/>
            <person name="Tamura T."/>
        </authorList>
    </citation>
    <scope>NUCLEOTIDE SEQUENCE [LARGE SCALE GENOMIC DNA]</scope>
    <source>
        <strain evidence="3 4">NBRC 109075</strain>
    </source>
</reference>
<sequence>MSRPPLSIAVAQPRCVAYDIDANVAAHAELVRAAAARVVVFPELSLTGYELDAAAVDPSDSRLAPLVAVCASVGALALVGAPVAGEHIATLAVDGAGARVAYRKMWLGDVEARRFRPGPAPVVLDVDGWRLGLAICKDTGVEEHAARTCAAGVDVYAASIVDSAAEAHVPDQRASRISTTHRVVVAVASFAGATGGGFAETAGRSAIWGPDGSVLARAGTAPGEFVQATLT</sequence>
<dbReference type="GO" id="GO:0016787">
    <property type="term" value="F:hydrolase activity"/>
    <property type="evidence" value="ECO:0007669"/>
    <property type="project" value="UniProtKB-KW"/>
</dbReference>
<feature type="domain" description="CN hydrolase" evidence="2">
    <location>
        <begin position="6"/>
        <end position="231"/>
    </location>
</feature>
<name>A0ABQ4HQK4_9ACTN</name>